<gene>
    <name evidence="2" type="ORF">RUN1985_v1_900038</name>
    <name evidence="3" type="ORF">TO10_v1_580041</name>
</gene>
<organism evidence="3">
    <name type="scientific">Ralstonia solanacearum</name>
    <name type="common">Pseudomonas solanacearum</name>
    <dbReference type="NCBI Taxonomy" id="305"/>
    <lineage>
        <taxon>Bacteria</taxon>
        <taxon>Pseudomonadati</taxon>
        <taxon>Pseudomonadota</taxon>
        <taxon>Betaproteobacteria</taxon>
        <taxon>Burkholderiales</taxon>
        <taxon>Burkholderiaceae</taxon>
        <taxon>Ralstonia</taxon>
        <taxon>Ralstonia solanacearum species complex</taxon>
    </lineage>
</organism>
<evidence type="ECO:0000313" key="2">
    <source>
        <dbReference type="EMBL" id="CUV31425.1"/>
    </source>
</evidence>
<feature type="chain" id="PRO_5013467575" description="Lipoprotein transmembrane" evidence="1">
    <location>
        <begin position="20"/>
        <end position="290"/>
    </location>
</feature>
<dbReference type="PROSITE" id="PS51257">
    <property type="entry name" value="PROKAR_LIPOPROTEIN"/>
    <property type="match status" value="1"/>
</dbReference>
<protein>
    <recommendedName>
        <fullName evidence="4">Lipoprotein transmembrane</fullName>
    </recommendedName>
</protein>
<dbReference type="EMBL" id="LN899827">
    <property type="protein sequence ID" value="CUV46429.1"/>
    <property type="molecule type" value="Genomic_DNA"/>
</dbReference>
<keyword evidence="1" id="KW-0732">Signal</keyword>
<dbReference type="AlphaFoldDB" id="A0A0S4WI19"/>
<feature type="signal peptide" evidence="1">
    <location>
        <begin position="1"/>
        <end position="19"/>
    </location>
</feature>
<dbReference type="EMBL" id="LN899824">
    <property type="protein sequence ID" value="CUV31425.1"/>
    <property type="molecule type" value="Genomic_DNA"/>
</dbReference>
<sequence length="290" mass="29752">MQGQLRAVALGCVVVGLLAACGGGDDSGSGSVAASSSSGVASPADSASLGTDCFVVPGMGKTATATASVVAPVTVNVATVTGLGAQTFEGQSYTALDVRNRIDQVLNSDQHHTLYMLPNAPYLPAGAITFPSAGDTGPQQRYAYTYAAMTLEQLRSAVVGGKATFSPLVVPTLQPVVPTVADFKLNTPVTLTMFEKRAGGTNPMGASFASNSVKELTLTYAGRESVTVGSATYGQACRMNVSVRRTTPNFNVVPFSIENVGKVTLWFAPNVGLVKFSMDGLDTAIVPAAN</sequence>
<evidence type="ECO:0000256" key="1">
    <source>
        <dbReference type="SAM" id="SignalP"/>
    </source>
</evidence>
<evidence type="ECO:0000313" key="3">
    <source>
        <dbReference type="EMBL" id="CUV46429.1"/>
    </source>
</evidence>
<proteinExistence type="predicted"/>
<name>A0A0S4WI19_RALSL</name>
<evidence type="ECO:0008006" key="4">
    <source>
        <dbReference type="Google" id="ProtNLM"/>
    </source>
</evidence>
<dbReference type="Gene3D" id="2.40.360.20">
    <property type="match status" value="1"/>
</dbReference>
<reference evidence="3" key="1">
    <citation type="submission" date="2015-10" db="EMBL/GenBank/DDBJ databases">
        <authorList>
            <person name="Gilbert D.G."/>
        </authorList>
    </citation>
    <scope>NUCLEOTIDE SEQUENCE</scope>
    <source>
        <strain evidence="3">Phyl III-seqv23</strain>
    </source>
</reference>
<accession>A0A0S4WI19</accession>